<evidence type="ECO:0000313" key="4">
    <source>
        <dbReference type="Proteomes" id="UP000006620"/>
    </source>
</evidence>
<dbReference type="Gene3D" id="3.90.1200.10">
    <property type="match status" value="1"/>
</dbReference>
<dbReference type="EMBL" id="CP002869">
    <property type="protein sequence ID" value="AEI45463.1"/>
    <property type="molecule type" value="Genomic_DNA"/>
</dbReference>
<organism evidence="3 4">
    <name type="scientific">Paenibacillus mucilaginosus (strain KNP414)</name>
    <dbReference type="NCBI Taxonomy" id="1036673"/>
    <lineage>
        <taxon>Bacteria</taxon>
        <taxon>Bacillati</taxon>
        <taxon>Bacillota</taxon>
        <taxon>Bacilli</taxon>
        <taxon>Bacillales</taxon>
        <taxon>Paenibacillaceae</taxon>
        <taxon>Paenibacillus</taxon>
    </lineage>
</organism>
<dbReference type="InterPro" id="IPR002575">
    <property type="entry name" value="Aminoglycoside_PTrfase"/>
</dbReference>
<dbReference type="KEGG" id="pms:KNP414_06951"/>
<dbReference type="RefSeq" id="WP_013920605.1">
    <property type="nucleotide sequence ID" value="NC_015690.1"/>
</dbReference>
<feature type="transmembrane region" description="Helical" evidence="1">
    <location>
        <begin position="249"/>
        <end position="273"/>
    </location>
</feature>
<name>F8FIK9_PAEMK</name>
<gene>
    <name evidence="3" type="ordered locus">KNP414_06951</name>
</gene>
<keyword evidence="3" id="KW-0808">Transferase</keyword>
<feature type="domain" description="Aminoglycoside phosphotransferase" evidence="2">
    <location>
        <begin position="20"/>
        <end position="246"/>
    </location>
</feature>
<dbReference type="GO" id="GO:0016740">
    <property type="term" value="F:transferase activity"/>
    <property type="evidence" value="ECO:0007669"/>
    <property type="project" value="UniProtKB-KW"/>
</dbReference>
<keyword evidence="1" id="KW-1133">Transmembrane helix</keyword>
<dbReference type="InterPro" id="IPR011009">
    <property type="entry name" value="Kinase-like_dom_sf"/>
</dbReference>
<reference evidence="3 4" key="2">
    <citation type="journal article" date="2013" name="Genome Announc.">
        <title>Genome Sequence of Growth-Improving Paenibacillus mucilaginosus Strain KNP414.</title>
        <authorList>
            <person name="Lu J.J."/>
            <person name="Wang J.F."/>
            <person name="Hu X.F."/>
        </authorList>
    </citation>
    <scope>NUCLEOTIDE SEQUENCE [LARGE SCALE GENOMIC DNA]</scope>
    <source>
        <strain evidence="3 4">KNP414</strain>
    </source>
</reference>
<keyword evidence="1" id="KW-0812">Transmembrane</keyword>
<protein>
    <submittedName>
        <fullName evidence="3">Aminoglycoside phosphotransferase</fullName>
    </submittedName>
</protein>
<dbReference type="PANTHER" id="PTHR41283">
    <property type="entry name" value="AMINOGLYCOSIDE PHOSPHOTRANSFERASE"/>
    <property type="match status" value="1"/>
</dbReference>
<dbReference type="Pfam" id="PF01636">
    <property type="entry name" value="APH"/>
    <property type="match status" value="1"/>
</dbReference>
<dbReference type="SUPFAM" id="SSF56112">
    <property type="entry name" value="Protein kinase-like (PK-like)"/>
    <property type="match status" value="1"/>
</dbReference>
<dbReference type="PATRIC" id="fig|1036673.3.peg.6483"/>
<sequence>MNLEQILEQVPELRGAARMTPLTKGFSSDRKYIVYDAADRPVYVVRTAEIGKEGAKRREFEVVGRAAAAGVRTPAPVAFFTLTEQQTCGMVLEHAGGTDAAEALPLLSSDEQYAAGVEAGRELRLLHTIGAPAEMQPWHRLREAKHRRQWQAYRECGVKLPAEEAVEAFIETHLPCMEGRPSGLQHDDFHPSNLLIAGGRYAAVIDFNRYDWGDPYHDFLKIAYFSREVSVSFSTGQIHGYFGGRAPDLFWTLYALYTAMILGGTITWTLQVVPEQLPSMMDRIRVVLEDHRNFESMVPVWYKE</sequence>
<reference evidence="4" key="1">
    <citation type="submission" date="2011-06" db="EMBL/GenBank/DDBJ databases">
        <title>Complete genome sequence of Paenibacillus mucilaginosus KNP414.</title>
        <authorList>
            <person name="Wang J."/>
            <person name="Hu S."/>
            <person name="Hu X."/>
            <person name="Zhang B."/>
            <person name="Dong D."/>
            <person name="Zhang S."/>
            <person name="Zhao K."/>
            <person name="Wu D."/>
        </authorList>
    </citation>
    <scope>NUCLEOTIDE SEQUENCE [LARGE SCALE GENOMIC DNA]</scope>
    <source>
        <strain evidence="4">KNP414</strain>
    </source>
</reference>
<dbReference type="AlphaFoldDB" id="F8FIK9"/>
<evidence type="ECO:0000256" key="1">
    <source>
        <dbReference type="SAM" id="Phobius"/>
    </source>
</evidence>
<evidence type="ECO:0000259" key="2">
    <source>
        <dbReference type="Pfam" id="PF01636"/>
    </source>
</evidence>
<dbReference type="HOGENOM" id="CLU_078715_0_0_9"/>
<keyword evidence="1" id="KW-0472">Membrane</keyword>
<accession>F8FIK9</accession>
<proteinExistence type="predicted"/>
<dbReference type="PANTHER" id="PTHR41283:SF1">
    <property type="entry name" value="AMINOGLYCOSIDE PHOSPHOTRANSFERASE DOMAIN-CONTAINING PROTEIN"/>
    <property type="match status" value="1"/>
</dbReference>
<evidence type="ECO:0000313" key="3">
    <source>
        <dbReference type="EMBL" id="AEI45463.1"/>
    </source>
</evidence>
<dbReference type="Proteomes" id="UP000006620">
    <property type="component" value="Chromosome"/>
</dbReference>